<organism evidence="2">
    <name type="scientific">Timema douglasi</name>
    <name type="common">Walking stick</name>
    <dbReference type="NCBI Taxonomy" id="61478"/>
    <lineage>
        <taxon>Eukaryota</taxon>
        <taxon>Metazoa</taxon>
        <taxon>Ecdysozoa</taxon>
        <taxon>Arthropoda</taxon>
        <taxon>Hexapoda</taxon>
        <taxon>Insecta</taxon>
        <taxon>Pterygota</taxon>
        <taxon>Neoptera</taxon>
        <taxon>Polyneoptera</taxon>
        <taxon>Phasmatodea</taxon>
        <taxon>Timematodea</taxon>
        <taxon>Timematoidea</taxon>
        <taxon>Timematidae</taxon>
        <taxon>Timema</taxon>
    </lineage>
</organism>
<reference evidence="2" key="1">
    <citation type="submission" date="2020-11" db="EMBL/GenBank/DDBJ databases">
        <authorList>
            <person name="Tran Van P."/>
        </authorList>
    </citation>
    <scope>NUCLEOTIDE SEQUENCE</scope>
</reference>
<dbReference type="EMBL" id="OA569081">
    <property type="protein sequence ID" value="CAD7202184.1"/>
    <property type="molecule type" value="Genomic_DNA"/>
</dbReference>
<evidence type="ECO:0000256" key="1">
    <source>
        <dbReference type="SAM" id="MobiDB-lite"/>
    </source>
</evidence>
<evidence type="ECO:0000313" key="2">
    <source>
        <dbReference type="EMBL" id="CAD7202184.1"/>
    </source>
</evidence>
<feature type="region of interest" description="Disordered" evidence="1">
    <location>
        <begin position="1"/>
        <end position="46"/>
    </location>
</feature>
<protein>
    <submittedName>
        <fullName evidence="2">Uncharacterized protein</fullName>
    </submittedName>
</protein>
<gene>
    <name evidence="2" type="ORF">TDIB3V08_LOCUS8369</name>
</gene>
<feature type="compositionally biased region" description="Polar residues" evidence="1">
    <location>
        <begin position="7"/>
        <end position="18"/>
    </location>
</feature>
<accession>A0A7R8VP77</accession>
<proteinExistence type="predicted"/>
<name>A0A7R8VP77_TIMDO</name>
<sequence>MSRCTVVYSSQAGGSQVQRPMWRRAPPPPSPPYSSDGHHGDVTLSFKSRGPFCNDRRLRDQNNYANGLGMSKVGLRRNGLVFGWREGGKLFRRNHSQYTQPESNHDLPVIGSIIYCESSALDRAATEV</sequence>
<dbReference type="AlphaFoldDB" id="A0A7R8VP77"/>